<organism evidence="17 18">
    <name type="scientific">Ursus americanus</name>
    <name type="common">American black bear</name>
    <name type="synonym">Euarctos americanus</name>
    <dbReference type="NCBI Taxonomy" id="9643"/>
    <lineage>
        <taxon>Eukaryota</taxon>
        <taxon>Metazoa</taxon>
        <taxon>Chordata</taxon>
        <taxon>Craniata</taxon>
        <taxon>Vertebrata</taxon>
        <taxon>Euteleostomi</taxon>
        <taxon>Mammalia</taxon>
        <taxon>Eutheria</taxon>
        <taxon>Laurasiatheria</taxon>
        <taxon>Carnivora</taxon>
        <taxon>Caniformia</taxon>
        <taxon>Ursidae</taxon>
        <taxon>Ursus</taxon>
    </lineage>
</organism>
<dbReference type="PROSITE" id="PS50157">
    <property type="entry name" value="ZINC_FINGER_C2H2_2"/>
    <property type="match status" value="4"/>
</dbReference>
<dbReference type="PANTHER" id="PTHR23235">
    <property type="entry name" value="KRUEPPEL-LIKE TRANSCRIPTION FACTOR"/>
    <property type="match status" value="1"/>
</dbReference>
<keyword evidence="2" id="KW-0158">Chromosome</keyword>
<keyword evidence="8" id="KW-0805">Transcription regulation</keyword>
<dbReference type="PANTHER" id="PTHR23235:SF142">
    <property type="entry name" value="ZINC FINGER PROTEIN 384"/>
    <property type="match status" value="1"/>
</dbReference>
<reference evidence="17" key="2">
    <citation type="submission" date="2025-08" db="UniProtKB">
        <authorList>
            <consortium name="Ensembl"/>
        </authorList>
    </citation>
    <scope>IDENTIFICATION</scope>
</reference>
<dbReference type="InterPro" id="IPR003309">
    <property type="entry name" value="SCAN_dom"/>
</dbReference>
<name>A0A452QCU6_URSAM</name>
<evidence type="ECO:0000256" key="13">
    <source>
        <dbReference type="PROSITE-ProRule" id="PRU00187"/>
    </source>
</evidence>
<dbReference type="SMART" id="SM00431">
    <property type="entry name" value="SCAN"/>
    <property type="match status" value="1"/>
</dbReference>
<feature type="domain" description="C2H2-type" evidence="15">
    <location>
        <begin position="443"/>
        <end position="465"/>
    </location>
</feature>
<dbReference type="FunFam" id="3.30.160.60:FF:000848">
    <property type="entry name" value="Zinc finger protein 35"/>
    <property type="match status" value="1"/>
</dbReference>
<dbReference type="PROSITE" id="PS50804">
    <property type="entry name" value="SCAN_BOX"/>
    <property type="match status" value="1"/>
</dbReference>
<dbReference type="GeneTree" id="ENSGT00390000012244"/>
<keyword evidence="10" id="KW-0804">Transcription</keyword>
<dbReference type="GO" id="GO:0005634">
    <property type="term" value="C:nucleus"/>
    <property type="evidence" value="ECO:0007669"/>
    <property type="project" value="UniProtKB-SubCell"/>
</dbReference>
<keyword evidence="4" id="KW-0677">Repeat</keyword>
<evidence type="ECO:0000256" key="4">
    <source>
        <dbReference type="ARBA" id="ARBA00022737"/>
    </source>
</evidence>
<dbReference type="GO" id="GO:0000981">
    <property type="term" value="F:DNA-binding transcription factor activity, RNA polymerase II-specific"/>
    <property type="evidence" value="ECO:0007669"/>
    <property type="project" value="TreeGrafter"/>
</dbReference>
<dbReference type="FunFam" id="1.10.4020.10:FF:000004">
    <property type="entry name" value="Zinc finger and SCAN domain containing 4"/>
    <property type="match status" value="1"/>
</dbReference>
<evidence type="ECO:0000256" key="11">
    <source>
        <dbReference type="ARBA" id="ARBA00023242"/>
    </source>
</evidence>
<evidence type="ECO:0000256" key="8">
    <source>
        <dbReference type="ARBA" id="ARBA00023015"/>
    </source>
</evidence>
<dbReference type="InterPro" id="IPR013087">
    <property type="entry name" value="Znf_C2H2_type"/>
</dbReference>
<dbReference type="Gene3D" id="1.10.4020.10">
    <property type="entry name" value="DNA breaking-rejoining enzymes"/>
    <property type="match status" value="1"/>
</dbReference>
<keyword evidence="18" id="KW-1185">Reference proteome</keyword>
<evidence type="ECO:0000256" key="2">
    <source>
        <dbReference type="ARBA" id="ARBA00022454"/>
    </source>
</evidence>
<feature type="region of interest" description="Disordered" evidence="14">
    <location>
        <begin position="263"/>
        <end position="306"/>
    </location>
</feature>
<dbReference type="FunFam" id="3.30.160.60:FF:001615">
    <property type="entry name" value="Zinc finger and SCAN domain containing 4"/>
    <property type="match status" value="1"/>
</dbReference>
<evidence type="ECO:0000256" key="5">
    <source>
        <dbReference type="ARBA" id="ARBA00022771"/>
    </source>
</evidence>
<dbReference type="Proteomes" id="UP000291022">
    <property type="component" value="Unassembled WGS sequence"/>
</dbReference>
<dbReference type="Pfam" id="PF02023">
    <property type="entry name" value="SCAN"/>
    <property type="match status" value="1"/>
</dbReference>
<feature type="region of interest" description="Disordered" evidence="14">
    <location>
        <begin position="151"/>
        <end position="170"/>
    </location>
</feature>
<evidence type="ECO:0000256" key="9">
    <source>
        <dbReference type="ARBA" id="ARBA00023125"/>
    </source>
</evidence>
<evidence type="ECO:0000256" key="6">
    <source>
        <dbReference type="ARBA" id="ARBA00022833"/>
    </source>
</evidence>
<dbReference type="SUPFAM" id="SSF57667">
    <property type="entry name" value="beta-beta-alpha zinc fingers"/>
    <property type="match status" value="2"/>
</dbReference>
<evidence type="ECO:0008006" key="19">
    <source>
        <dbReference type="Google" id="ProtNLM"/>
    </source>
</evidence>
<dbReference type="InterPro" id="IPR036236">
    <property type="entry name" value="Znf_C2H2_sf"/>
</dbReference>
<keyword evidence="5 12" id="KW-0863">Zinc-finger</keyword>
<dbReference type="FunFam" id="3.30.160.60:FF:001992">
    <property type="entry name" value="Zinc finger and SCAN domain-containing protein 4"/>
    <property type="match status" value="1"/>
</dbReference>
<dbReference type="SUPFAM" id="SSF47353">
    <property type="entry name" value="Retrovirus capsid dimerization domain-like"/>
    <property type="match status" value="1"/>
</dbReference>
<feature type="region of interest" description="Disordered" evidence="14">
    <location>
        <begin position="1"/>
        <end position="24"/>
    </location>
</feature>
<dbReference type="OMA" id="GHENTEN"/>
<dbReference type="FunFam" id="3.30.160.60:FF:001779">
    <property type="entry name" value="Zinc finger and SCAN domain containing 4"/>
    <property type="match status" value="1"/>
</dbReference>
<evidence type="ECO:0000313" key="18">
    <source>
        <dbReference type="Proteomes" id="UP000291022"/>
    </source>
</evidence>
<feature type="compositionally biased region" description="Polar residues" evidence="14">
    <location>
        <begin position="273"/>
        <end position="289"/>
    </location>
</feature>
<keyword evidence="3" id="KW-0479">Metal-binding</keyword>
<dbReference type="GO" id="GO:0000978">
    <property type="term" value="F:RNA polymerase II cis-regulatory region sequence-specific DNA binding"/>
    <property type="evidence" value="ECO:0007669"/>
    <property type="project" value="TreeGrafter"/>
</dbReference>
<feature type="region of interest" description="Disordered" evidence="14">
    <location>
        <begin position="208"/>
        <end position="241"/>
    </location>
</feature>
<dbReference type="Gene3D" id="3.30.160.60">
    <property type="entry name" value="Classic Zinc Finger"/>
    <property type="match status" value="4"/>
</dbReference>
<dbReference type="SMART" id="SM00355">
    <property type="entry name" value="ZnF_C2H2"/>
    <property type="match status" value="4"/>
</dbReference>
<feature type="domain" description="C2H2-type" evidence="15">
    <location>
        <begin position="359"/>
        <end position="386"/>
    </location>
</feature>
<evidence type="ECO:0000256" key="12">
    <source>
        <dbReference type="PROSITE-ProRule" id="PRU00042"/>
    </source>
</evidence>
<accession>A0A452QCU6</accession>
<evidence type="ECO:0000256" key="14">
    <source>
        <dbReference type="SAM" id="MobiDB-lite"/>
    </source>
</evidence>
<keyword evidence="6" id="KW-0862">Zinc</keyword>
<reference evidence="18" key="1">
    <citation type="submission" date="2016-06" db="EMBL/GenBank/DDBJ databases">
        <title>De novo assembly and RNA-Seq shows season-dependent expression and editing in black bear kidneys.</title>
        <authorList>
            <person name="Korstanje R."/>
            <person name="Srivastava A."/>
            <person name="Sarsani V.K."/>
            <person name="Sheehan S.M."/>
            <person name="Seger R.L."/>
            <person name="Barter M.E."/>
            <person name="Lindqvist C."/>
            <person name="Brody L.C."/>
            <person name="Mullikin J.C."/>
        </authorList>
    </citation>
    <scope>NUCLEOTIDE SEQUENCE [LARGE SCALE GENOMIC DNA]</scope>
</reference>
<evidence type="ECO:0000256" key="10">
    <source>
        <dbReference type="ARBA" id="ARBA00023163"/>
    </source>
</evidence>
<dbReference type="STRING" id="9643.ENSUAMP00000002466"/>
<proteinExistence type="predicted"/>
<dbReference type="GO" id="GO:0008270">
    <property type="term" value="F:zinc ion binding"/>
    <property type="evidence" value="ECO:0007669"/>
    <property type="project" value="UniProtKB-KW"/>
</dbReference>
<evidence type="ECO:0000259" key="15">
    <source>
        <dbReference type="PROSITE" id="PS50157"/>
    </source>
</evidence>
<sequence>MDDPGSKNKDFKPSQGPALQKAEEISEFQDAQHSLFQNGNNSRAKQELQRLCKSFYSWLQPEKHSKDEIIFQVVLEQFMINRHCSGRSTLKKKWESSGRNLEKFMEDLSDSSLKPPDLVHVRMQGREALFSENMPLKEVIVHLTKQLSVGSPTGTDMEMPSWTPQDTSLETGQGEWENGDNIYHVNDSITSQGNEIPSLLIIREEDCPRPEEDSVSLKNPLSSRKAGLGMSGSQERSLKGPSYQDVLVEGGPAFLSQSIQVTPEPVPTHQRAEGNSTRGISVSLKNPLSSRKAGLGMSGSQERSLKGPSYQDVLVEGGPAFLSQSIQVTPEPVPTHQRAEGNSTRGGHQERCREAQNSYQCEKCPKIFRYFSQLKAHQRRHNNERTFTCAECNRGFFQASDLHVHQKIHAEEKPFTCSTCEKSFSHKSNLLAHERIHTGEKPFECSLCHRSYRQSSTYHRHLRTHQKSAFRGVSSTPEASSGAAPLE</sequence>
<evidence type="ECO:0000256" key="3">
    <source>
        <dbReference type="ARBA" id="ARBA00022723"/>
    </source>
</evidence>
<feature type="domain" description="C2H2-type" evidence="15">
    <location>
        <begin position="387"/>
        <end position="414"/>
    </location>
</feature>
<comment type="subcellular location">
    <subcellularLocation>
        <location evidence="1">Chromosome</location>
        <location evidence="1">Telomere</location>
    </subcellularLocation>
    <subcellularLocation>
        <location evidence="13">Nucleus</location>
    </subcellularLocation>
</comment>
<evidence type="ECO:0000256" key="1">
    <source>
        <dbReference type="ARBA" id="ARBA00004574"/>
    </source>
</evidence>
<feature type="compositionally biased region" description="Basic and acidic residues" evidence="14">
    <location>
        <begin position="1"/>
        <end position="12"/>
    </location>
</feature>
<evidence type="ECO:0000259" key="16">
    <source>
        <dbReference type="PROSITE" id="PS50804"/>
    </source>
</evidence>
<dbReference type="PROSITE" id="PS00028">
    <property type="entry name" value="ZINC_FINGER_C2H2_1"/>
    <property type="match status" value="4"/>
</dbReference>
<protein>
    <recommendedName>
        <fullName evidence="19">Zinc finger and SCAN domain containing 4</fullName>
    </recommendedName>
</protein>
<feature type="region of interest" description="Disordered" evidence="14">
    <location>
        <begin position="464"/>
        <end position="487"/>
    </location>
</feature>
<reference evidence="17" key="3">
    <citation type="submission" date="2025-09" db="UniProtKB">
        <authorList>
            <consortium name="Ensembl"/>
        </authorList>
    </citation>
    <scope>IDENTIFICATION</scope>
</reference>
<keyword evidence="9" id="KW-0238">DNA-binding</keyword>
<dbReference type="AlphaFoldDB" id="A0A452QCU6"/>
<dbReference type="Pfam" id="PF00096">
    <property type="entry name" value="zf-C2H2"/>
    <property type="match status" value="4"/>
</dbReference>
<evidence type="ECO:0000256" key="7">
    <source>
        <dbReference type="ARBA" id="ARBA00022895"/>
    </source>
</evidence>
<dbReference type="InterPro" id="IPR038269">
    <property type="entry name" value="SCAN_sf"/>
</dbReference>
<keyword evidence="7" id="KW-0779">Telomere</keyword>
<feature type="domain" description="SCAN box" evidence="16">
    <location>
        <begin position="45"/>
        <end position="108"/>
    </location>
</feature>
<keyword evidence="11 13" id="KW-0539">Nucleus</keyword>
<evidence type="ECO:0000313" key="17">
    <source>
        <dbReference type="Ensembl" id="ENSUAMP00000002466.1"/>
    </source>
</evidence>
<feature type="domain" description="C2H2-type" evidence="15">
    <location>
        <begin position="415"/>
        <end position="442"/>
    </location>
</feature>
<dbReference type="GO" id="GO:0000781">
    <property type="term" value="C:chromosome, telomeric region"/>
    <property type="evidence" value="ECO:0007669"/>
    <property type="project" value="UniProtKB-SubCell"/>
</dbReference>
<dbReference type="Ensembl" id="ENSUAMT00000002811.1">
    <property type="protein sequence ID" value="ENSUAMP00000002466.1"/>
    <property type="gene ID" value="ENSUAMG00000002257.1"/>
</dbReference>